<protein>
    <submittedName>
        <fullName evidence="4">Rhodanese-like domain-containing protein</fullName>
    </submittedName>
</protein>
<proteinExistence type="predicted"/>
<evidence type="ECO:0000256" key="2">
    <source>
        <dbReference type="SAM" id="SignalP"/>
    </source>
</evidence>
<reference evidence="4" key="1">
    <citation type="submission" date="2022-06" db="EMBL/GenBank/DDBJ databases">
        <title>New Polynucleobacter species.</title>
        <authorList>
            <person name="Hahn M.W."/>
        </authorList>
    </citation>
    <scope>NUCLEOTIDE SEQUENCE</scope>
    <source>
        <strain evidence="4">UK-FUSCHL-C3</strain>
    </source>
</reference>
<keyword evidence="2" id="KW-0732">Signal</keyword>
<feature type="domain" description="Rhodanese" evidence="3">
    <location>
        <begin position="176"/>
        <end position="301"/>
    </location>
</feature>
<dbReference type="PROSITE" id="PS00018">
    <property type="entry name" value="EF_HAND_1"/>
    <property type="match status" value="1"/>
</dbReference>
<dbReference type="InterPro" id="IPR001763">
    <property type="entry name" value="Rhodanese-like_dom"/>
</dbReference>
<dbReference type="SUPFAM" id="SSF52821">
    <property type="entry name" value="Rhodanese/Cell cycle control phosphatase"/>
    <property type="match status" value="2"/>
</dbReference>
<dbReference type="InterPro" id="IPR051126">
    <property type="entry name" value="Thiosulfate_sulfurtransferase"/>
</dbReference>
<feature type="chain" id="PRO_5043369644" evidence="2">
    <location>
        <begin position="25"/>
        <end position="334"/>
    </location>
</feature>
<organism evidence="4">
    <name type="scientific">Polynucleobacter sp. UK-FUSCHL-C3</name>
    <dbReference type="NCBI Taxonomy" id="2955208"/>
    <lineage>
        <taxon>Bacteria</taxon>
        <taxon>Pseudomonadati</taxon>
        <taxon>Pseudomonadota</taxon>
        <taxon>Betaproteobacteria</taxon>
        <taxon>Burkholderiales</taxon>
        <taxon>Burkholderiaceae</taxon>
        <taxon>Polynucleobacter</taxon>
    </lineage>
</organism>
<dbReference type="AlphaFoldDB" id="A0AAU8A020"/>
<dbReference type="SMART" id="SM00450">
    <property type="entry name" value="RHOD"/>
    <property type="match status" value="2"/>
</dbReference>
<gene>
    <name evidence="4" type="ORF">NKE59_05165</name>
</gene>
<dbReference type="EMBL" id="CP099959">
    <property type="protein sequence ID" value="XCC56896.1"/>
    <property type="molecule type" value="Genomic_DNA"/>
</dbReference>
<feature type="domain" description="Rhodanese" evidence="3">
    <location>
        <begin position="39"/>
        <end position="146"/>
    </location>
</feature>
<feature type="signal peptide" evidence="2">
    <location>
        <begin position="1"/>
        <end position="24"/>
    </location>
</feature>
<sequence>MKTIQHLIAVILLSLISFGGAAWAQSGTIVDLQYVKAAQQRGAIIWDVRASNQYLEGHIPGAINFGDIGTVLRDPNREDFIDLAEINAIFNKAGLDIYKEIVVYGSRGNPYSYFGLFTIHYFGGKQAKVFHDGIDGWADAGLPIEKTSSTLGSINIKLAPQENLVVSNEQMRKLYNNQSVQVVDARTFNEFKGNDVRAIRGGHIPGAISIPYEQNWKDPATGLKLAKKEVKTNAGMSLKTKDELNALYAKLDPNKETVVYCQSGVRAAETATVLQNLGYKNVKIYDSSWLGWASHLASPVADETYLNVGMLNARIAAMQNKINELETALKGNKN</sequence>
<dbReference type="InterPro" id="IPR018247">
    <property type="entry name" value="EF_Hand_1_Ca_BS"/>
</dbReference>
<name>A0AAU8A020_9BURK</name>
<keyword evidence="1" id="KW-0677">Repeat</keyword>
<dbReference type="PANTHER" id="PTHR43855:SF1">
    <property type="entry name" value="THIOSULFATE SULFURTRANSFERASE"/>
    <property type="match status" value="1"/>
</dbReference>
<dbReference type="Gene3D" id="3.40.250.10">
    <property type="entry name" value="Rhodanese-like domain"/>
    <property type="match status" value="2"/>
</dbReference>
<dbReference type="PANTHER" id="PTHR43855">
    <property type="entry name" value="THIOSULFATE SULFURTRANSFERASE"/>
    <property type="match status" value="1"/>
</dbReference>
<dbReference type="GO" id="GO:0004792">
    <property type="term" value="F:thiosulfate-cyanide sulfurtransferase activity"/>
    <property type="evidence" value="ECO:0007669"/>
    <property type="project" value="InterPro"/>
</dbReference>
<dbReference type="PROSITE" id="PS50206">
    <property type="entry name" value="RHODANESE_3"/>
    <property type="match status" value="2"/>
</dbReference>
<dbReference type="InterPro" id="IPR001307">
    <property type="entry name" value="Thiosulphate_STrfase_CS"/>
</dbReference>
<dbReference type="CDD" id="cd01449">
    <property type="entry name" value="TST_Repeat_2"/>
    <property type="match status" value="1"/>
</dbReference>
<evidence type="ECO:0000256" key="1">
    <source>
        <dbReference type="ARBA" id="ARBA00022737"/>
    </source>
</evidence>
<dbReference type="RefSeq" id="WP_353437897.1">
    <property type="nucleotide sequence ID" value="NZ_CP099959.1"/>
</dbReference>
<dbReference type="PROSITE" id="PS00380">
    <property type="entry name" value="RHODANESE_1"/>
    <property type="match status" value="1"/>
</dbReference>
<evidence type="ECO:0000259" key="3">
    <source>
        <dbReference type="PROSITE" id="PS50206"/>
    </source>
</evidence>
<dbReference type="Pfam" id="PF00581">
    <property type="entry name" value="Rhodanese"/>
    <property type="match status" value="2"/>
</dbReference>
<dbReference type="InterPro" id="IPR036873">
    <property type="entry name" value="Rhodanese-like_dom_sf"/>
</dbReference>
<evidence type="ECO:0000313" key="4">
    <source>
        <dbReference type="EMBL" id="XCC56896.1"/>
    </source>
</evidence>
<accession>A0AAU8A020</accession>